<dbReference type="SMART" id="SM00252">
    <property type="entry name" value="SH2"/>
    <property type="match status" value="1"/>
</dbReference>
<dbReference type="FunFam" id="3.30.505.10:FF:000016">
    <property type="entry name" value="B-cell linker protein isoform 2"/>
    <property type="match status" value="1"/>
</dbReference>
<dbReference type="SUPFAM" id="SSF55550">
    <property type="entry name" value="SH2 domain"/>
    <property type="match status" value="1"/>
</dbReference>
<dbReference type="InterPro" id="IPR000980">
    <property type="entry name" value="SH2"/>
</dbReference>
<dbReference type="InterPro" id="IPR036860">
    <property type="entry name" value="SH2_dom_sf"/>
</dbReference>
<gene>
    <name evidence="4" type="ORF">FQN60_010040</name>
</gene>
<reference evidence="4 5" key="1">
    <citation type="submission" date="2019-08" db="EMBL/GenBank/DDBJ databases">
        <title>A chromosome-level genome assembly, high-density linkage maps, and genome scans reveal the genomic architecture of hybrid incompatibilities underlying speciation via character displacement in darters (Percidae: Etheostominae).</title>
        <authorList>
            <person name="Moran R.L."/>
            <person name="Catchen J.M."/>
            <person name="Fuller R.C."/>
        </authorList>
    </citation>
    <scope>NUCLEOTIDE SEQUENCE [LARGE SCALE GENOMIC DNA]</scope>
    <source>
        <strain evidence="4">EspeVRDwgs_2016</strain>
        <tissue evidence="4">Muscle</tissue>
    </source>
</reference>
<dbReference type="AlphaFoldDB" id="A0A5J5D7Z3"/>
<evidence type="ECO:0000256" key="1">
    <source>
        <dbReference type="ARBA" id="ARBA00022999"/>
    </source>
</evidence>
<feature type="domain" description="SH2" evidence="3">
    <location>
        <begin position="175"/>
        <end position="276"/>
    </location>
</feature>
<dbReference type="EMBL" id="VOFY01000010">
    <property type="protein sequence ID" value="KAA8588695.1"/>
    <property type="molecule type" value="Genomic_DNA"/>
</dbReference>
<dbReference type="InterPro" id="IPR051751">
    <property type="entry name" value="Immunoreceptor_sig_adapters"/>
</dbReference>
<dbReference type="GO" id="GO:0035556">
    <property type="term" value="P:intracellular signal transduction"/>
    <property type="evidence" value="ECO:0007669"/>
    <property type="project" value="TreeGrafter"/>
</dbReference>
<sequence>MERNRTDRKRNQRCRNYKNVVEPQYDVVGDQEEAPHVRILPARPIHDEREYAGILGKSYLAFQYLATGCYSAKNKNPTYSHVALTDKRVTPVPPAEQLSHRRSPPPPPLTSELVKHLPELTLQEPCSRNGQKATKNADSSSLITGLQRAGSVLSLHTNHRHSLDLETHNFETRYAEHALHLVNKDGAFLVRDCSINTNSEPLVLAVYHEKKVYNIKIRFVKSTVKYALGTGQRSNDMFDSVADIVKFHSIFPILLVSGRNTPGSKCPENCVLTCPVTKRDVDQLLQ</sequence>
<evidence type="ECO:0000313" key="5">
    <source>
        <dbReference type="Proteomes" id="UP000327493"/>
    </source>
</evidence>
<evidence type="ECO:0000313" key="4">
    <source>
        <dbReference type="EMBL" id="KAA8588695.1"/>
    </source>
</evidence>
<dbReference type="Proteomes" id="UP000327493">
    <property type="component" value="Chromosome 10"/>
</dbReference>
<dbReference type="GO" id="GO:0005737">
    <property type="term" value="C:cytoplasm"/>
    <property type="evidence" value="ECO:0007669"/>
    <property type="project" value="UniProtKB-ARBA"/>
</dbReference>
<comment type="caution">
    <text evidence="4">The sequence shown here is derived from an EMBL/GenBank/DDBJ whole genome shotgun (WGS) entry which is preliminary data.</text>
</comment>
<proteinExistence type="predicted"/>
<keyword evidence="5" id="KW-1185">Reference proteome</keyword>
<dbReference type="PANTHER" id="PTHR14098">
    <property type="entry name" value="SH2 DOMAIN CONTAINING PROTEIN"/>
    <property type="match status" value="1"/>
</dbReference>
<accession>A0A5J5D7Z3</accession>
<dbReference type="GO" id="GO:0007169">
    <property type="term" value="P:cell surface receptor protein tyrosine kinase signaling pathway"/>
    <property type="evidence" value="ECO:0007669"/>
    <property type="project" value="TreeGrafter"/>
</dbReference>
<dbReference type="PROSITE" id="PS50001">
    <property type="entry name" value="SH2"/>
    <property type="match status" value="1"/>
</dbReference>
<evidence type="ECO:0000256" key="2">
    <source>
        <dbReference type="PROSITE-ProRule" id="PRU00191"/>
    </source>
</evidence>
<dbReference type="PANTHER" id="PTHR14098:SF2">
    <property type="entry name" value="CYTOKINE-DEPENDENT HEMATOPOIETIC CELL LINKER"/>
    <property type="match status" value="1"/>
</dbReference>
<dbReference type="Pfam" id="PF00017">
    <property type="entry name" value="SH2"/>
    <property type="match status" value="1"/>
</dbReference>
<name>A0A5J5D7Z3_9PERO</name>
<protein>
    <recommendedName>
        <fullName evidence="3">SH2 domain-containing protein</fullName>
    </recommendedName>
</protein>
<organism evidence="4 5">
    <name type="scientific">Etheostoma spectabile</name>
    <name type="common">orangethroat darter</name>
    <dbReference type="NCBI Taxonomy" id="54343"/>
    <lineage>
        <taxon>Eukaryota</taxon>
        <taxon>Metazoa</taxon>
        <taxon>Chordata</taxon>
        <taxon>Craniata</taxon>
        <taxon>Vertebrata</taxon>
        <taxon>Euteleostomi</taxon>
        <taxon>Actinopterygii</taxon>
        <taxon>Neopterygii</taxon>
        <taxon>Teleostei</taxon>
        <taxon>Neoteleostei</taxon>
        <taxon>Acanthomorphata</taxon>
        <taxon>Eupercaria</taxon>
        <taxon>Perciformes</taxon>
        <taxon>Percoidei</taxon>
        <taxon>Percidae</taxon>
        <taxon>Etheostomatinae</taxon>
        <taxon>Etheostoma</taxon>
    </lineage>
</organism>
<keyword evidence="1 2" id="KW-0727">SH2 domain</keyword>
<evidence type="ECO:0000259" key="3">
    <source>
        <dbReference type="PROSITE" id="PS50001"/>
    </source>
</evidence>
<dbReference type="Gene3D" id="3.30.505.10">
    <property type="entry name" value="SH2 domain"/>
    <property type="match status" value="1"/>
</dbReference>